<dbReference type="EMBL" id="AMQN01000610">
    <property type="status" value="NOT_ANNOTATED_CDS"/>
    <property type="molecule type" value="Genomic_DNA"/>
</dbReference>
<name>R7VK22_CAPTE</name>
<accession>R7VK22</accession>
<dbReference type="Proteomes" id="UP000014760">
    <property type="component" value="Unassembled WGS sequence"/>
</dbReference>
<dbReference type="AlphaFoldDB" id="R7VK22"/>
<reference evidence="1 3" key="2">
    <citation type="journal article" date="2013" name="Nature">
        <title>Insights into bilaterian evolution from three spiralian genomes.</title>
        <authorList>
            <person name="Simakov O."/>
            <person name="Marletaz F."/>
            <person name="Cho S.J."/>
            <person name="Edsinger-Gonzales E."/>
            <person name="Havlak P."/>
            <person name="Hellsten U."/>
            <person name="Kuo D.H."/>
            <person name="Larsson T."/>
            <person name="Lv J."/>
            <person name="Arendt D."/>
            <person name="Savage R."/>
            <person name="Osoegawa K."/>
            <person name="de Jong P."/>
            <person name="Grimwood J."/>
            <person name="Chapman J.A."/>
            <person name="Shapiro H."/>
            <person name="Aerts A."/>
            <person name="Otillar R.P."/>
            <person name="Terry A.Y."/>
            <person name="Boore J.L."/>
            <person name="Grigoriev I.V."/>
            <person name="Lindberg D.R."/>
            <person name="Seaver E.C."/>
            <person name="Weisblat D.A."/>
            <person name="Putnam N.H."/>
            <person name="Rokhsar D.S."/>
        </authorList>
    </citation>
    <scope>NUCLEOTIDE SEQUENCE</scope>
    <source>
        <strain evidence="1 3">I ESC-2004</strain>
    </source>
</reference>
<organism evidence="1">
    <name type="scientific">Capitella teleta</name>
    <name type="common">Polychaete worm</name>
    <dbReference type="NCBI Taxonomy" id="283909"/>
    <lineage>
        <taxon>Eukaryota</taxon>
        <taxon>Metazoa</taxon>
        <taxon>Spiralia</taxon>
        <taxon>Lophotrochozoa</taxon>
        <taxon>Annelida</taxon>
        <taxon>Polychaeta</taxon>
        <taxon>Sedentaria</taxon>
        <taxon>Scolecida</taxon>
        <taxon>Capitellidae</taxon>
        <taxon>Capitella</taxon>
    </lineage>
</organism>
<gene>
    <name evidence="1" type="ORF">CAPTEDRAFT_213626</name>
</gene>
<protein>
    <submittedName>
        <fullName evidence="1 2">Uncharacterized protein</fullName>
    </submittedName>
</protein>
<reference evidence="2" key="3">
    <citation type="submission" date="2015-06" db="UniProtKB">
        <authorList>
            <consortium name="EnsemblMetazoa"/>
        </authorList>
    </citation>
    <scope>IDENTIFICATION</scope>
</reference>
<keyword evidence="3" id="KW-1185">Reference proteome</keyword>
<proteinExistence type="predicted"/>
<dbReference type="EMBL" id="KB293180">
    <property type="protein sequence ID" value="ELU16405.1"/>
    <property type="molecule type" value="Genomic_DNA"/>
</dbReference>
<evidence type="ECO:0000313" key="2">
    <source>
        <dbReference type="EnsemblMetazoa" id="CapteP213626"/>
    </source>
</evidence>
<sequence>MADWQIHLTEYFKRQKARATPLDEVDKVSPCDDQDPGNVRQFLRELEVLVLRHRLLVFNKAARTHLLQFIVSADVNNVRQIDLQHCTRQPELADDTYLGGHNVEQIKLLVRLYASGFKDWTLAEEIVSPEKLNTLEQAH</sequence>
<dbReference type="EnsemblMetazoa" id="CapteT213626">
    <property type="protein sequence ID" value="CapteP213626"/>
    <property type="gene ID" value="CapteG213626"/>
</dbReference>
<dbReference type="HOGENOM" id="CLU_087185_1_0_1"/>
<reference evidence="3" key="1">
    <citation type="submission" date="2012-12" db="EMBL/GenBank/DDBJ databases">
        <authorList>
            <person name="Hellsten U."/>
            <person name="Grimwood J."/>
            <person name="Chapman J.A."/>
            <person name="Shapiro H."/>
            <person name="Aerts A."/>
            <person name="Otillar R.P."/>
            <person name="Terry A.Y."/>
            <person name="Boore J.L."/>
            <person name="Simakov O."/>
            <person name="Marletaz F."/>
            <person name="Cho S.-J."/>
            <person name="Edsinger-Gonzales E."/>
            <person name="Havlak P."/>
            <person name="Kuo D.-H."/>
            <person name="Larsson T."/>
            <person name="Lv J."/>
            <person name="Arendt D."/>
            <person name="Savage R."/>
            <person name="Osoegawa K."/>
            <person name="de Jong P."/>
            <person name="Lindberg D.R."/>
            <person name="Seaver E.C."/>
            <person name="Weisblat D.A."/>
            <person name="Putnam N.H."/>
            <person name="Grigoriev I.V."/>
            <person name="Rokhsar D.S."/>
        </authorList>
    </citation>
    <scope>NUCLEOTIDE SEQUENCE</scope>
    <source>
        <strain evidence="3">I ESC-2004</strain>
    </source>
</reference>
<evidence type="ECO:0000313" key="1">
    <source>
        <dbReference type="EMBL" id="ELU16405.1"/>
    </source>
</evidence>
<evidence type="ECO:0000313" key="3">
    <source>
        <dbReference type="Proteomes" id="UP000014760"/>
    </source>
</evidence>